<gene>
    <name evidence="1" type="ORF">MILVUS5_LOCUS33669</name>
</gene>
<protein>
    <submittedName>
        <fullName evidence="1">Uncharacterized protein</fullName>
    </submittedName>
</protein>
<comment type="caution">
    <text evidence="1">The sequence shown here is derived from an EMBL/GenBank/DDBJ whole genome shotgun (WGS) entry which is preliminary data.</text>
</comment>
<accession>A0ACB0LM19</accession>
<organism evidence="1 2">
    <name type="scientific">Trifolium pratense</name>
    <name type="common">Red clover</name>
    <dbReference type="NCBI Taxonomy" id="57577"/>
    <lineage>
        <taxon>Eukaryota</taxon>
        <taxon>Viridiplantae</taxon>
        <taxon>Streptophyta</taxon>
        <taxon>Embryophyta</taxon>
        <taxon>Tracheophyta</taxon>
        <taxon>Spermatophyta</taxon>
        <taxon>Magnoliopsida</taxon>
        <taxon>eudicotyledons</taxon>
        <taxon>Gunneridae</taxon>
        <taxon>Pentapetalae</taxon>
        <taxon>rosids</taxon>
        <taxon>fabids</taxon>
        <taxon>Fabales</taxon>
        <taxon>Fabaceae</taxon>
        <taxon>Papilionoideae</taxon>
        <taxon>50 kb inversion clade</taxon>
        <taxon>NPAAA clade</taxon>
        <taxon>Hologalegina</taxon>
        <taxon>IRL clade</taxon>
        <taxon>Trifolieae</taxon>
        <taxon>Trifolium</taxon>
    </lineage>
</organism>
<dbReference type="EMBL" id="CASHSV030000615">
    <property type="protein sequence ID" value="CAJ2669466.1"/>
    <property type="molecule type" value="Genomic_DNA"/>
</dbReference>
<reference evidence="1" key="1">
    <citation type="submission" date="2023-10" db="EMBL/GenBank/DDBJ databases">
        <authorList>
            <person name="Rodriguez Cubillos JULIANA M."/>
            <person name="De Vega J."/>
        </authorList>
    </citation>
    <scope>NUCLEOTIDE SEQUENCE</scope>
</reference>
<dbReference type="Proteomes" id="UP001177021">
    <property type="component" value="Unassembled WGS sequence"/>
</dbReference>
<sequence length="151" mass="16746">MNTSFQGLFLRHTTINNCHTIIEKVHINFLKFGTMRIDTSKVPPPRSKTKIFRLPSQSFLLSRPYAIAAAVGTVTTAFFTGDPIYASATSFIFFRIIDDSVLCVGGSLILSSITNQSLIISESNNRRCYSVSLIIVNNLNSIVFINPHSNT</sequence>
<keyword evidence="2" id="KW-1185">Reference proteome</keyword>
<proteinExistence type="predicted"/>
<name>A0ACB0LM19_TRIPR</name>
<evidence type="ECO:0000313" key="2">
    <source>
        <dbReference type="Proteomes" id="UP001177021"/>
    </source>
</evidence>
<evidence type="ECO:0000313" key="1">
    <source>
        <dbReference type="EMBL" id="CAJ2669466.1"/>
    </source>
</evidence>